<reference evidence="2 3" key="1">
    <citation type="submission" date="2019-03" db="EMBL/GenBank/DDBJ databases">
        <title>Freshwater and sediment microbial communities from various areas in North America, analyzing microbe dynamics in response to fracking.</title>
        <authorList>
            <person name="Lamendella R."/>
        </authorList>
    </citation>
    <scope>NUCLEOTIDE SEQUENCE [LARGE SCALE GENOMIC DNA]</scope>
    <source>
        <strain evidence="2 3">18_TX</strain>
    </source>
</reference>
<dbReference type="Pfam" id="PF00535">
    <property type="entry name" value="Glycos_transf_2"/>
    <property type="match status" value="1"/>
</dbReference>
<dbReference type="OrthoDB" id="9802649at2"/>
<evidence type="ECO:0000259" key="1">
    <source>
        <dbReference type="Pfam" id="PF00535"/>
    </source>
</evidence>
<dbReference type="EMBL" id="SNXI01000002">
    <property type="protein sequence ID" value="TDP40245.1"/>
    <property type="molecule type" value="Genomic_DNA"/>
</dbReference>
<evidence type="ECO:0000313" key="3">
    <source>
        <dbReference type="Proteomes" id="UP000295531"/>
    </source>
</evidence>
<dbReference type="PANTHER" id="PTHR22916:SF3">
    <property type="entry name" value="UDP-GLCNAC:BETAGAL BETA-1,3-N-ACETYLGLUCOSAMINYLTRANSFERASE-LIKE PROTEIN 1"/>
    <property type="match status" value="1"/>
</dbReference>
<sequence length="247" mass="28396">MNDQLVSIIMPSYNSAQTIAASIESVMAQSYRHWELLISDDGSNDDTVAVIQKYADNEPRIKLEKLTENGGAGKARNSAIKRAQGRYIAFLDADDLWYPNKLEKQLAFMQNETVALCYSAYDRFDSNGKRESFYPPETTDYNELLKSNVIGCLTAVYDRALCGTRYMPAIRKRQDMALWLNILKDEHRAKAILEPLANYRLDGGISHNKLRVLSYQWQLYRDVEKLSLPRTILTFMHYVRLGLKKHS</sequence>
<dbReference type="RefSeq" id="WP_133538706.1">
    <property type="nucleotide sequence ID" value="NZ_SNXI01000002.1"/>
</dbReference>
<feature type="domain" description="Glycosyltransferase 2-like" evidence="1">
    <location>
        <begin position="7"/>
        <end position="135"/>
    </location>
</feature>
<dbReference type="Proteomes" id="UP000295531">
    <property type="component" value="Unassembled WGS sequence"/>
</dbReference>
<dbReference type="InterPro" id="IPR029044">
    <property type="entry name" value="Nucleotide-diphossugar_trans"/>
</dbReference>
<name>A0A4R6PPF8_9GAMM</name>
<dbReference type="InterPro" id="IPR001173">
    <property type="entry name" value="Glyco_trans_2-like"/>
</dbReference>
<dbReference type="PANTHER" id="PTHR22916">
    <property type="entry name" value="GLYCOSYLTRANSFERASE"/>
    <property type="match status" value="1"/>
</dbReference>
<proteinExistence type="predicted"/>
<dbReference type="GO" id="GO:0016758">
    <property type="term" value="F:hexosyltransferase activity"/>
    <property type="evidence" value="ECO:0007669"/>
    <property type="project" value="UniProtKB-ARBA"/>
</dbReference>
<keyword evidence="3" id="KW-1185">Reference proteome</keyword>
<protein>
    <submittedName>
        <fullName evidence="2">Glycosyltransferase involved in cell wall biosynthesis</fullName>
    </submittedName>
</protein>
<dbReference type="CDD" id="cd00761">
    <property type="entry name" value="Glyco_tranf_GTA_type"/>
    <property type="match status" value="1"/>
</dbReference>
<comment type="caution">
    <text evidence="2">The sequence shown here is derived from an EMBL/GenBank/DDBJ whole genome shotgun (WGS) entry which is preliminary data.</text>
</comment>
<dbReference type="SUPFAM" id="SSF53448">
    <property type="entry name" value="Nucleotide-diphospho-sugar transferases"/>
    <property type="match status" value="1"/>
</dbReference>
<dbReference type="AlphaFoldDB" id="A0A4R6PPF8"/>
<keyword evidence="2" id="KW-0808">Transferase</keyword>
<accession>A0A4R6PPF8</accession>
<dbReference type="FunFam" id="3.90.550.10:FF:000130">
    <property type="entry name" value="Family 2 glycosyl transferase"/>
    <property type="match status" value="1"/>
</dbReference>
<organism evidence="2 3">
    <name type="scientific">Idiomarina aquatica</name>
    <dbReference type="NCBI Taxonomy" id="1327752"/>
    <lineage>
        <taxon>Bacteria</taxon>
        <taxon>Pseudomonadati</taxon>
        <taxon>Pseudomonadota</taxon>
        <taxon>Gammaproteobacteria</taxon>
        <taxon>Alteromonadales</taxon>
        <taxon>Idiomarinaceae</taxon>
        <taxon>Idiomarina</taxon>
    </lineage>
</organism>
<dbReference type="Gene3D" id="3.90.550.10">
    <property type="entry name" value="Spore Coat Polysaccharide Biosynthesis Protein SpsA, Chain A"/>
    <property type="match status" value="1"/>
</dbReference>
<evidence type="ECO:0000313" key="2">
    <source>
        <dbReference type="EMBL" id="TDP40245.1"/>
    </source>
</evidence>
<gene>
    <name evidence="2" type="ORF">DEU29_102145</name>
</gene>